<dbReference type="EMBL" id="AP025698">
    <property type="protein sequence ID" value="BDH79137.1"/>
    <property type="molecule type" value="Genomic_DNA"/>
</dbReference>
<reference evidence="3 4" key="1">
    <citation type="submission" date="2022-04" db="EMBL/GenBank/DDBJ databases">
        <title>Complete genome of Methanothermobacter tenebrarum strain RMAS.</title>
        <authorList>
            <person name="Nakamura K."/>
            <person name="Oshima K."/>
            <person name="Hattori M."/>
            <person name="Kamagata Y."/>
            <person name="Takamizawa K."/>
        </authorList>
    </citation>
    <scope>NUCLEOTIDE SEQUENCE [LARGE SCALE GENOMIC DNA]</scope>
    <source>
        <strain evidence="3 4">RMAS</strain>
    </source>
</reference>
<keyword evidence="4" id="KW-1185">Reference proteome</keyword>
<dbReference type="Proteomes" id="UP000831817">
    <property type="component" value="Chromosome"/>
</dbReference>
<evidence type="ECO:0000313" key="3">
    <source>
        <dbReference type="EMBL" id="BDH79137.1"/>
    </source>
</evidence>
<proteinExistence type="predicted"/>
<dbReference type="RefSeq" id="WP_248564977.1">
    <property type="nucleotide sequence ID" value="NZ_AP025698.1"/>
</dbReference>
<evidence type="ECO:0000259" key="2">
    <source>
        <dbReference type="Pfam" id="PF20766"/>
    </source>
</evidence>
<evidence type="ECO:0000259" key="1">
    <source>
        <dbReference type="Pfam" id="PF04289"/>
    </source>
</evidence>
<dbReference type="InterPro" id="IPR012349">
    <property type="entry name" value="Split_barrel_FMN-bd"/>
</dbReference>
<name>A0ABM7YCU7_9EURY</name>
<evidence type="ECO:0000313" key="4">
    <source>
        <dbReference type="Proteomes" id="UP000831817"/>
    </source>
</evidence>
<dbReference type="InterPro" id="IPR016733">
    <property type="entry name" value="UCP018747"/>
</dbReference>
<dbReference type="GeneID" id="71965030"/>
<evidence type="ECO:0008006" key="5">
    <source>
        <dbReference type="Google" id="ProtNLM"/>
    </source>
</evidence>
<dbReference type="Pfam" id="PF20766">
    <property type="entry name" value="DUF447_C"/>
    <property type="match status" value="1"/>
</dbReference>
<dbReference type="Gene3D" id="1.20.58.290">
    <property type="entry name" value="Hypothetical membrane protein ta0354_69_121"/>
    <property type="match status" value="1"/>
</dbReference>
<dbReference type="SUPFAM" id="SSF50475">
    <property type="entry name" value="FMN-binding split barrel"/>
    <property type="match status" value="1"/>
</dbReference>
<sequence>MEDIGDYKEVENLKSLKMEKGLLYETIVTTLNVEGVGNAAPIGVICKGPREVILYLYEGSHTLSNILATGNFTVNITDDPILFTEATLGDLGDEYFIPYSEYLILRGASSFFTATTKRVKGVKRKDRYGESKLFIITADVKRIFKGKNFKEPLNRSIYAIIESLINYTRINRVENKEDIIDRILEMKRVVDRVGGSREKLAMRRIIDSLR</sequence>
<dbReference type="PIRSF" id="PIRSF018747">
    <property type="entry name" value="UCP018747"/>
    <property type="match status" value="1"/>
</dbReference>
<dbReference type="Gene3D" id="2.30.110.10">
    <property type="entry name" value="Electron Transport, Fmn-binding Protein, Chain A"/>
    <property type="match status" value="1"/>
</dbReference>
<dbReference type="InterPro" id="IPR049288">
    <property type="entry name" value="DUF447_C"/>
</dbReference>
<protein>
    <recommendedName>
        <fullName evidence="5">DUF447 domain-containing protein</fullName>
    </recommendedName>
</protein>
<organism evidence="3 4">
    <name type="scientific">Methanothermobacter tenebrarum</name>
    <dbReference type="NCBI Taxonomy" id="680118"/>
    <lineage>
        <taxon>Archaea</taxon>
        <taxon>Methanobacteriati</taxon>
        <taxon>Methanobacteriota</taxon>
        <taxon>Methanomada group</taxon>
        <taxon>Methanobacteria</taxon>
        <taxon>Methanobacteriales</taxon>
        <taxon>Methanobacteriaceae</taxon>
        <taxon>Methanothermobacter</taxon>
    </lineage>
</organism>
<dbReference type="InterPro" id="IPR007386">
    <property type="entry name" value="DUF447_N"/>
</dbReference>
<feature type="domain" description="DUF447" evidence="1">
    <location>
        <begin position="24"/>
        <end position="123"/>
    </location>
</feature>
<gene>
    <name evidence="3" type="ORF">MTTB_05160</name>
</gene>
<accession>A0ABM7YCU7</accession>
<dbReference type="Pfam" id="PF04289">
    <property type="entry name" value="DUF447_N"/>
    <property type="match status" value="1"/>
</dbReference>
<feature type="domain" description="DUF447" evidence="2">
    <location>
        <begin position="154"/>
        <end position="206"/>
    </location>
</feature>